<evidence type="ECO:0000313" key="2">
    <source>
        <dbReference type="Proteomes" id="UP000000420"/>
    </source>
</evidence>
<proteinExistence type="predicted"/>
<reference evidence="1 2" key="1">
    <citation type="journal article" date="2005" name="Genome Res.">
        <title>Comparative and functional genomic analyses of the pathogenicity of phytopathogen Xanthomonas campestris pv. campestris.</title>
        <authorList>
            <person name="Qian W."/>
            <person name="Jia Y."/>
            <person name="Ren S.X."/>
            <person name="He Y.Q."/>
            <person name="Feng J.X."/>
            <person name="Lu L.F."/>
            <person name="Sun Q."/>
            <person name="Ying G."/>
            <person name="Tang D.J."/>
            <person name="Tang H."/>
            <person name="Wu W."/>
            <person name="Hao P."/>
            <person name="Wang L."/>
            <person name="Jiang B.L."/>
            <person name="Zeng S."/>
            <person name="Gu W.Y."/>
            <person name="Lu G."/>
            <person name="Rong L."/>
            <person name="Tian Y."/>
            <person name="Yao Z."/>
            <person name="Fu G."/>
            <person name="Chen B."/>
            <person name="Fang R."/>
            <person name="Qiang B."/>
            <person name="Chen Z."/>
            <person name="Zhao G.P."/>
            <person name="Tang J.L."/>
            <person name="He C."/>
        </authorList>
    </citation>
    <scope>NUCLEOTIDE SEQUENCE [LARGE SCALE GENOMIC DNA]</scope>
    <source>
        <strain evidence="1 2">8004</strain>
    </source>
</reference>
<gene>
    <name evidence="1" type="ordered locus">XC_3950</name>
</gene>
<accession>A0A0H2XDP8</accession>
<dbReference type="KEGG" id="xcb:XC_3950"/>
<evidence type="ECO:0000313" key="1">
    <source>
        <dbReference type="EMBL" id="AAY50989.1"/>
    </source>
</evidence>
<sequence length="116" mass="12263">MGARALRAGVAGAASKQCRRQQRTCMWQCAASARMPGSEEACARMKDMPLRNHAASVHAILAIARQLAAPHDGRMMQSNAVPMSAAHVCLNTVASACMEQTADTETYSTAASRGQS</sequence>
<name>A0A0H2XDP8_XANC8</name>
<dbReference type="AlphaFoldDB" id="A0A0H2XDP8"/>
<dbReference type="HOGENOM" id="CLU_2095920_0_0_6"/>
<protein>
    <submittedName>
        <fullName evidence="1">Uncharacterized protein</fullName>
    </submittedName>
</protein>
<organism evidence="1 2">
    <name type="scientific">Xanthomonas campestris pv. campestris (strain 8004)</name>
    <dbReference type="NCBI Taxonomy" id="314565"/>
    <lineage>
        <taxon>Bacteria</taxon>
        <taxon>Pseudomonadati</taxon>
        <taxon>Pseudomonadota</taxon>
        <taxon>Gammaproteobacteria</taxon>
        <taxon>Lysobacterales</taxon>
        <taxon>Lysobacteraceae</taxon>
        <taxon>Xanthomonas</taxon>
    </lineage>
</organism>
<dbReference type="EMBL" id="CP000050">
    <property type="protein sequence ID" value="AAY50989.1"/>
    <property type="molecule type" value="Genomic_DNA"/>
</dbReference>
<dbReference type="Proteomes" id="UP000000420">
    <property type="component" value="Chromosome"/>
</dbReference>